<evidence type="ECO:0000313" key="3">
    <source>
        <dbReference type="Proteomes" id="UP001187192"/>
    </source>
</evidence>
<protein>
    <submittedName>
        <fullName evidence="2">Uncharacterized protein</fullName>
    </submittedName>
</protein>
<evidence type="ECO:0000256" key="1">
    <source>
        <dbReference type="SAM" id="MobiDB-lite"/>
    </source>
</evidence>
<dbReference type="AlphaFoldDB" id="A0AA88ABM9"/>
<organism evidence="2 3">
    <name type="scientific">Ficus carica</name>
    <name type="common">Common fig</name>
    <dbReference type="NCBI Taxonomy" id="3494"/>
    <lineage>
        <taxon>Eukaryota</taxon>
        <taxon>Viridiplantae</taxon>
        <taxon>Streptophyta</taxon>
        <taxon>Embryophyta</taxon>
        <taxon>Tracheophyta</taxon>
        <taxon>Spermatophyta</taxon>
        <taxon>Magnoliopsida</taxon>
        <taxon>eudicotyledons</taxon>
        <taxon>Gunneridae</taxon>
        <taxon>Pentapetalae</taxon>
        <taxon>rosids</taxon>
        <taxon>fabids</taxon>
        <taxon>Rosales</taxon>
        <taxon>Moraceae</taxon>
        <taxon>Ficeae</taxon>
        <taxon>Ficus</taxon>
    </lineage>
</organism>
<gene>
    <name evidence="2" type="ORF">TIFTF001_020905</name>
</gene>
<name>A0AA88ABM9_FICCA</name>
<feature type="region of interest" description="Disordered" evidence="1">
    <location>
        <begin position="22"/>
        <end position="53"/>
    </location>
</feature>
<dbReference type="Proteomes" id="UP001187192">
    <property type="component" value="Unassembled WGS sequence"/>
</dbReference>
<proteinExistence type="predicted"/>
<sequence length="53" mass="6023">MEKALLMGNPCQWPCFYLSKDRNGDDDDFGRGMGTRKHSPALSRPVVIPKKEE</sequence>
<keyword evidence="3" id="KW-1185">Reference proteome</keyword>
<dbReference type="EMBL" id="BTGU01000039">
    <property type="protein sequence ID" value="GMN51753.1"/>
    <property type="molecule type" value="Genomic_DNA"/>
</dbReference>
<reference evidence="2" key="1">
    <citation type="submission" date="2023-07" db="EMBL/GenBank/DDBJ databases">
        <title>draft genome sequence of fig (Ficus carica).</title>
        <authorList>
            <person name="Takahashi T."/>
            <person name="Nishimura K."/>
        </authorList>
    </citation>
    <scope>NUCLEOTIDE SEQUENCE</scope>
</reference>
<comment type="caution">
    <text evidence="2">The sequence shown here is derived from an EMBL/GenBank/DDBJ whole genome shotgun (WGS) entry which is preliminary data.</text>
</comment>
<accession>A0AA88ABM9</accession>
<evidence type="ECO:0000313" key="2">
    <source>
        <dbReference type="EMBL" id="GMN51753.1"/>
    </source>
</evidence>